<feature type="modified residue" description="4-aspartylphosphate" evidence="12">
    <location>
        <position position="757"/>
    </location>
</feature>
<name>X5M8Z0_9HYPH</name>
<keyword evidence="6" id="KW-0808">Transferase</keyword>
<evidence type="ECO:0000256" key="5">
    <source>
        <dbReference type="ARBA" id="ARBA00022606"/>
    </source>
</evidence>
<keyword evidence="16" id="KW-1185">Reference proteome</keyword>
<comment type="catalytic activity">
    <reaction evidence="1">
        <text>ATP + protein L-histidine = ADP + protein N-phospho-L-histidine.</text>
        <dbReference type="EC" id="2.7.13.3"/>
    </reaction>
</comment>
<dbReference type="GO" id="GO:0009881">
    <property type="term" value="F:photoreceptor activity"/>
    <property type="evidence" value="ECO:0007669"/>
    <property type="project" value="UniProtKB-KW"/>
</dbReference>
<dbReference type="Pfam" id="PF07536">
    <property type="entry name" value="HWE_HK"/>
    <property type="match status" value="1"/>
</dbReference>
<dbReference type="SMART" id="SM00065">
    <property type="entry name" value="GAF"/>
    <property type="match status" value="1"/>
</dbReference>
<dbReference type="InterPro" id="IPR001294">
    <property type="entry name" value="Phytochrome"/>
</dbReference>
<dbReference type="GO" id="GO:0006355">
    <property type="term" value="P:regulation of DNA-templated transcription"/>
    <property type="evidence" value="ECO:0007669"/>
    <property type="project" value="InterPro"/>
</dbReference>
<dbReference type="AlphaFoldDB" id="X5M8Z0"/>
<dbReference type="KEGG" id="pect:BN1012_Phect1654"/>
<dbReference type="Pfam" id="PF01590">
    <property type="entry name" value="GAF"/>
    <property type="match status" value="1"/>
</dbReference>
<dbReference type="Gene3D" id="3.30.450.20">
    <property type="entry name" value="PAS domain"/>
    <property type="match status" value="1"/>
</dbReference>
<dbReference type="GO" id="GO:0000160">
    <property type="term" value="P:phosphorelay signal transduction system"/>
    <property type="evidence" value="ECO:0007669"/>
    <property type="project" value="InterPro"/>
</dbReference>
<dbReference type="InterPro" id="IPR035965">
    <property type="entry name" value="PAS-like_dom_sf"/>
</dbReference>
<evidence type="ECO:0000256" key="6">
    <source>
        <dbReference type="ARBA" id="ARBA00022679"/>
    </source>
</evidence>
<keyword evidence="9" id="KW-0067">ATP-binding</keyword>
<dbReference type="InterPro" id="IPR029016">
    <property type="entry name" value="GAF-like_dom_sf"/>
</dbReference>
<evidence type="ECO:0000256" key="4">
    <source>
        <dbReference type="ARBA" id="ARBA00022553"/>
    </source>
</evidence>
<evidence type="ECO:0000256" key="1">
    <source>
        <dbReference type="ARBA" id="ARBA00000085"/>
    </source>
</evidence>
<dbReference type="GO" id="GO:0005524">
    <property type="term" value="F:ATP binding"/>
    <property type="evidence" value="ECO:0007669"/>
    <property type="project" value="UniProtKB-KW"/>
</dbReference>
<dbReference type="InterPro" id="IPR016132">
    <property type="entry name" value="Phyto_chromo_attachment"/>
</dbReference>
<dbReference type="InterPro" id="IPR003018">
    <property type="entry name" value="GAF"/>
</dbReference>
<dbReference type="InterPro" id="IPR036890">
    <property type="entry name" value="HATPase_C_sf"/>
</dbReference>
<evidence type="ECO:0000256" key="3">
    <source>
        <dbReference type="ARBA" id="ARBA00022543"/>
    </source>
</evidence>
<dbReference type="HOGENOM" id="CLU_000445_50_1_5"/>
<dbReference type="GO" id="GO:0009584">
    <property type="term" value="P:detection of visible light"/>
    <property type="evidence" value="ECO:0007669"/>
    <property type="project" value="InterPro"/>
</dbReference>
<keyword evidence="11" id="KW-0675">Receptor</keyword>
<dbReference type="PROSITE" id="PS50046">
    <property type="entry name" value="PHYTOCHROME_2"/>
    <property type="match status" value="1"/>
</dbReference>
<gene>
    <name evidence="15" type="ORF">BN1012_Phect1654</name>
</gene>
<sequence length="823" mass="90081">MSSDWMICHASLNVEQVLGAEAEKIIGTPLADIVSTDAIRVFQHGLQISAGAQAVDRHFDIALLTATDTAYDVGVHQINGTVILDIEPHDASDATDHVALIGSAIRRATDLDDFDALLSMGVQQVKALTGFDRVMLYKFHPDDTGEVMAEAVEPQMEPFVGLRYPASDIPRQARALYRRNLLRIISDVDARPYPIIPEQNPRGEPLDLSLSGLRAVSPIHLQYLRNMGVRASMSISLIVDGKLWGLIACHHTQPHVLHYRLRSAAELWGQMFGFLIENHISRHARQSEERGQRLCEQLSTQLAPDRSIPENFDLIANTFEEAILHDGIVAWIDGVRLSRGAVPDEEQLEELVKFINTAAANEVYATDHLSKFHSPAEAYRDVAAGVLALPVSRTPRDYVLLFRREVAQSVSWAGNPNKPVTVKDGTTRLTPRESFAAWQEIVRGQSTPWDDGELALADSLRAGILEVVLRMSDATNEELRGDQERQEVLIAELNHRVRNILNLIRSMISQSASDATSIGQYTQILGGRIQAIGTAHDLITEVNWEASSFKRFIETEFAAYVEGHSDRLVINGNDARIAPKALTTLALVMHEMTTNSVKYGALNSDDGIVTIELERSTGGDLTIRWRESGGPQVTPPTRRGFGSTIIEKSISYELKGSTELNFAPEGLQAVFNLPAALIEDAAEDTVATSDAPPVDTAPQQSTVLSGEALLLEDNMIIALDAEQMLQRMGAKMVHTAANVAEAQSIIGKADISFAVLDVNLGSERSDEVARTLLDAGVPFVFATGYGQSEELRTEFPDSIVVTKPFSEATLAEAISKAVDITTT</sequence>
<dbReference type="GO" id="GO:0004673">
    <property type="term" value="F:protein histidine kinase activity"/>
    <property type="evidence" value="ECO:0007669"/>
    <property type="project" value="UniProtKB-EC"/>
</dbReference>
<keyword evidence="5" id="KW-0716">Sensory transduction</keyword>
<evidence type="ECO:0000259" key="14">
    <source>
        <dbReference type="PROSITE" id="PS50110"/>
    </source>
</evidence>
<dbReference type="InterPro" id="IPR043150">
    <property type="entry name" value="Phytochrome_PHY_sf"/>
</dbReference>
<dbReference type="SMART" id="SM00911">
    <property type="entry name" value="HWE_HK"/>
    <property type="match status" value="1"/>
</dbReference>
<dbReference type="InterPro" id="IPR001789">
    <property type="entry name" value="Sig_transdc_resp-reg_receiver"/>
</dbReference>
<evidence type="ECO:0000313" key="15">
    <source>
        <dbReference type="EMBL" id="CDO59868.1"/>
    </source>
</evidence>
<dbReference type="PATRIC" id="fig|1458461.3.peg.1654"/>
<dbReference type="SUPFAM" id="SSF55781">
    <property type="entry name" value="GAF domain-like"/>
    <property type="match status" value="2"/>
</dbReference>
<dbReference type="Proteomes" id="UP000032160">
    <property type="component" value="Chromosome I"/>
</dbReference>
<dbReference type="PRINTS" id="PR01033">
    <property type="entry name" value="PHYTOCHROME"/>
</dbReference>
<evidence type="ECO:0000256" key="7">
    <source>
        <dbReference type="ARBA" id="ARBA00022741"/>
    </source>
</evidence>
<keyword evidence="7" id="KW-0547">Nucleotide-binding</keyword>
<dbReference type="Gene3D" id="3.30.450.40">
    <property type="match status" value="1"/>
</dbReference>
<dbReference type="EMBL" id="HG966617">
    <property type="protein sequence ID" value="CDO59868.1"/>
    <property type="molecule type" value="Genomic_DNA"/>
</dbReference>
<keyword evidence="8 15" id="KW-0418">Kinase</keyword>
<accession>X5M8Z0</accession>
<evidence type="ECO:0000256" key="11">
    <source>
        <dbReference type="ARBA" id="ARBA00023170"/>
    </source>
</evidence>
<evidence type="ECO:0000256" key="8">
    <source>
        <dbReference type="ARBA" id="ARBA00022777"/>
    </source>
</evidence>
<dbReference type="STRING" id="1458461.BN1012_Phect1654"/>
<dbReference type="Pfam" id="PF08446">
    <property type="entry name" value="PAS_2"/>
    <property type="match status" value="1"/>
</dbReference>
<dbReference type="Pfam" id="PF00360">
    <property type="entry name" value="PHY"/>
    <property type="match status" value="1"/>
</dbReference>
<reference evidence="15 16" key="1">
    <citation type="journal article" date="2014" name="Front. Genet.">
        <title>Genome and metabolic network of "Candidatus Phaeomarinobacter ectocarpi" Ec32, a new candidate genus of Alphaproteobacteria frequently associated with brown algae.</title>
        <authorList>
            <person name="Dittami S.M."/>
            <person name="Barbeyron T."/>
            <person name="Boyen C."/>
            <person name="Cambefort J."/>
            <person name="Collet G."/>
            <person name="Delage L."/>
            <person name="Gobet A."/>
            <person name="Groisillier A."/>
            <person name="Leblanc C."/>
            <person name="Michel G."/>
            <person name="Scornet D."/>
            <person name="Siegel A."/>
            <person name="Tapia J.E."/>
            <person name="Tonon T."/>
        </authorList>
    </citation>
    <scope>NUCLEOTIDE SEQUENCE [LARGE SCALE GENOMIC DNA]</scope>
    <source>
        <strain evidence="15 16">Ec32</strain>
    </source>
</reference>
<feature type="domain" description="Phytochrome chromophore attachment site" evidence="13">
    <location>
        <begin position="113"/>
        <end position="270"/>
    </location>
</feature>
<dbReference type="Gene3D" id="3.30.565.10">
    <property type="entry name" value="Histidine kinase-like ATPase, C-terminal domain"/>
    <property type="match status" value="1"/>
</dbReference>
<evidence type="ECO:0000256" key="12">
    <source>
        <dbReference type="PROSITE-ProRule" id="PRU00169"/>
    </source>
</evidence>
<evidence type="ECO:0000259" key="13">
    <source>
        <dbReference type="PROSITE" id="PS50046"/>
    </source>
</evidence>
<evidence type="ECO:0000256" key="10">
    <source>
        <dbReference type="ARBA" id="ARBA00022991"/>
    </source>
</evidence>
<dbReference type="InterPro" id="IPR011102">
    <property type="entry name" value="Sig_transdc_His_kinase_HWE"/>
</dbReference>
<dbReference type="Gene3D" id="3.40.50.2300">
    <property type="match status" value="1"/>
</dbReference>
<evidence type="ECO:0000256" key="2">
    <source>
        <dbReference type="ARBA" id="ARBA00012438"/>
    </source>
</evidence>
<dbReference type="InterPro" id="IPR013515">
    <property type="entry name" value="Phytochrome_cen-reg"/>
</dbReference>
<proteinExistence type="predicted"/>
<evidence type="ECO:0000256" key="9">
    <source>
        <dbReference type="ARBA" id="ARBA00022840"/>
    </source>
</evidence>
<dbReference type="SUPFAM" id="SSF52172">
    <property type="entry name" value="CheY-like"/>
    <property type="match status" value="1"/>
</dbReference>
<keyword evidence="10" id="KW-0157">Chromophore</keyword>
<dbReference type="PANTHER" id="PTHR41523:SF7">
    <property type="entry name" value="HISTIDINE KINASE"/>
    <property type="match status" value="1"/>
</dbReference>
<feature type="domain" description="Response regulatory" evidence="14">
    <location>
        <begin position="707"/>
        <end position="818"/>
    </location>
</feature>
<keyword evidence="3" id="KW-0600">Photoreceptor protein</keyword>
<dbReference type="PROSITE" id="PS50110">
    <property type="entry name" value="RESPONSE_REGULATORY"/>
    <property type="match status" value="1"/>
</dbReference>
<dbReference type="Gene3D" id="3.30.450.270">
    <property type="match status" value="1"/>
</dbReference>
<evidence type="ECO:0000313" key="16">
    <source>
        <dbReference type="Proteomes" id="UP000032160"/>
    </source>
</evidence>
<dbReference type="SMART" id="SM00448">
    <property type="entry name" value="REC"/>
    <property type="match status" value="1"/>
</dbReference>
<organism evidence="15 16">
    <name type="scientific">Candidatus Phaeomarinibacter ectocarpi</name>
    <dbReference type="NCBI Taxonomy" id="1458461"/>
    <lineage>
        <taxon>Bacteria</taxon>
        <taxon>Pseudomonadati</taxon>
        <taxon>Pseudomonadota</taxon>
        <taxon>Alphaproteobacteria</taxon>
        <taxon>Hyphomicrobiales</taxon>
        <taxon>Parvibaculaceae</taxon>
        <taxon>Candidatus Phaeomarinibacter</taxon>
    </lineage>
</organism>
<dbReference type="PANTHER" id="PTHR41523">
    <property type="entry name" value="TWO-COMPONENT SYSTEM SENSOR PROTEIN"/>
    <property type="match status" value="1"/>
</dbReference>
<dbReference type="InterPro" id="IPR013654">
    <property type="entry name" value="PAS_2"/>
</dbReference>
<protein>
    <recommendedName>
        <fullName evidence="2">histidine kinase</fullName>
        <ecNumber evidence="2">2.7.13.3</ecNumber>
    </recommendedName>
</protein>
<keyword evidence="4 12" id="KW-0597">Phosphoprotein</keyword>
<dbReference type="SUPFAM" id="SSF55785">
    <property type="entry name" value="PYP-like sensor domain (PAS domain)"/>
    <property type="match status" value="1"/>
</dbReference>
<dbReference type="EC" id="2.7.13.3" evidence="2"/>
<dbReference type="InterPro" id="IPR011006">
    <property type="entry name" value="CheY-like_superfamily"/>
</dbReference>